<evidence type="ECO:0000313" key="2">
    <source>
        <dbReference type="Proteomes" id="UP001177260"/>
    </source>
</evidence>
<evidence type="ECO:0000313" key="1">
    <source>
        <dbReference type="EMBL" id="KAK1142077.1"/>
    </source>
</evidence>
<accession>A0ACC3AX69</accession>
<dbReference type="Proteomes" id="UP001177260">
    <property type="component" value="Unassembled WGS sequence"/>
</dbReference>
<name>A0ACC3AX69_9EURO</name>
<proteinExistence type="predicted"/>
<comment type="caution">
    <text evidence="1">The sequence shown here is derived from an EMBL/GenBank/DDBJ whole genome shotgun (WGS) entry which is preliminary data.</text>
</comment>
<gene>
    <name evidence="1" type="ORF">N8T08_008159</name>
</gene>
<organism evidence="1 2">
    <name type="scientific">Aspergillus melleus</name>
    <dbReference type="NCBI Taxonomy" id="138277"/>
    <lineage>
        <taxon>Eukaryota</taxon>
        <taxon>Fungi</taxon>
        <taxon>Dikarya</taxon>
        <taxon>Ascomycota</taxon>
        <taxon>Pezizomycotina</taxon>
        <taxon>Eurotiomycetes</taxon>
        <taxon>Eurotiomycetidae</taxon>
        <taxon>Eurotiales</taxon>
        <taxon>Aspergillaceae</taxon>
        <taxon>Aspergillus</taxon>
        <taxon>Aspergillus subgen. Circumdati</taxon>
    </lineage>
</organism>
<dbReference type="EMBL" id="JAOPJF010000054">
    <property type="protein sequence ID" value="KAK1142077.1"/>
    <property type="molecule type" value="Genomic_DNA"/>
</dbReference>
<keyword evidence="2" id="KW-1185">Reference proteome</keyword>
<sequence>MNPYFSTSRIRSLEPLIQNLVNKLCHRLKEYRNTGKPINIHHAYICFTTDVVSDYTMGVGFHYLDEPGFVPEWNETLTTSAKASVYMRPFPWLRCLLDALPERVLLRIFPEAILTAQFKRRCENIMQSIIDEQSSKDYDRVRNEFSHPTFFHDVLNSSLPLEEKSPERLSQEVRLVIGAGSESTSKMLAWTTFYLLENKEKLDKLREELNRLDHEYTASLVDFEQMPYLTSVMLEGLRYGLDIFKEWTIPAGTPVEMTSVLMHHNEEVFPDSYSFIPERWIDLDERKRLEKYMVSFSKGSRQCLGMNLAKAEILLLLPKILREFEFELFETTREDVTIAHDLFLPYPREDSKGVRVLIH</sequence>
<reference evidence="1 2" key="1">
    <citation type="journal article" date="2023" name="ACS Omega">
        <title>Identification of the Neoaspergillic Acid Biosynthesis Gene Cluster by Establishing an In Vitro CRISPR-Ribonucleoprotein Genetic System in Aspergillus melleus.</title>
        <authorList>
            <person name="Yuan B."/>
            <person name="Grau M.F."/>
            <person name="Murata R.M."/>
            <person name="Torok T."/>
            <person name="Venkateswaran K."/>
            <person name="Stajich J.E."/>
            <person name="Wang C.C.C."/>
        </authorList>
    </citation>
    <scope>NUCLEOTIDE SEQUENCE [LARGE SCALE GENOMIC DNA]</scope>
    <source>
        <strain evidence="1 2">IMV 1140</strain>
    </source>
</reference>
<protein>
    <submittedName>
        <fullName evidence="1">Uncharacterized protein</fullName>
    </submittedName>
</protein>